<keyword evidence="4" id="KW-1185">Reference proteome</keyword>
<feature type="coiled-coil region" evidence="1">
    <location>
        <begin position="88"/>
        <end position="115"/>
    </location>
</feature>
<reference evidence="3 4" key="1">
    <citation type="submission" date="2024-11" db="EMBL/GenBank/DDBJ databases">
        <title>Adaptive evolution of stress response genes in parasites aligns with host niche diversity.</title>
        <authorList>
            <person name="Hahn C."/>
            <person name="Resl P."/>
        </authorList>
    </citation>
    <scope>NUCLEOTIDE SEQUENCE [LARGE SCALE GENOMIC DNA]</scope>
    <source>
        <strain evidence="3">EGGRZ-B1_66</strain>
        <tissue evidence="3">Body</tissue>
    </source>
</reference>
<feature type="region of interest" description="Disordered" evidence="2">
    <location>
        <begin position="1"/>
        <end position="22"/>
    </location>
</feature>
<comment type="caution">
    <text evidence="3">The sequence shown here is derived from an EMBL/GenBank/DDBJ whole genome shotgun (WGS) entry which is preliminary data.</text>
</comment>
<organism evidence="3 4">
    <name type="scientific">Cichlidogyrus casuarinus</name>
    <dbReference type="NCBI Taxonomy" id="1844966"/>
    <lineage>
        <taxon>Eukaryota</taxon>
        <taxon>Metazoa</taxon>
        <taxon>Spiralia</taxon>
        <taxon>Lophotrochozoa</taxon>
        <taxon>Platyhelminthes</taxon>
        <taxon>Monogenea</taxon>
        <taxon>Monopisthocotylea</taxon>
        <taxon>Dactylogyridea</taxon>
        <taxon>Ancyrocephalidae</taxon>
        <taxon>Cichlidogyrus</taxon>
    </lineage>
</organism>
<evidence type="ECO:0000313" key="4">
    <source>
        <dbReference type="Proteomes" id="UP001626550"/>
    </source>
</evidence>
<dbReference type="Proteomes" id="UP001626550">
    <property type="component" value="Unassembled WGS sequence"/>
</dbReference>
<name>A0ABD2QLI5_9PLAT</name>
<evidence type="ECO:0000313" key="3">
    <source>
        <dbReference type="EMBL" id="KAL3320393.1"/>
    </source>
</evidence>
<dbReference type="AlphaFoldDB" id="A0ABD2QLI5"/>
<feature type="compositionally biased region" description="Basic and acidic residues" evidence="2">
    <location>
        <begin position="7"/>
        <end position="17"/>
    </location>
</feature>
<accession>A0ABD2QLI5</accession>
<gene>
    <name evidence="3" type="ORF">Ciccas_000922</name>
</gene>
<proteinExistence type="predicted"/>
<evidence type="ECO:0000256" key="2">
    <source>
        <dbReference type="SAM" id="MobiDB-lite"/>
    </source>
</evidence>
<keyword evidence="1" id="KW-0175">Coiled coil</keyword>
<evidence type="ECO:0000256" key="1">
    <source>
        <dbReference type="SAM" id="Coils"/>
    </source>
</evidence>
<sequence length="293" mass="34367">MEQLFVTKKERGAHKSPENNLKNGAEVNTIGLKTIFSNTSKIEQLIADISLLRDTLKVDEFAQYESEEKTNDTQSRPNIIERITIRRKQKHEQAVSEWENQLENINKNIDARASEVSDNYSSELDTLWVQSNGVLNQMKDPEKYTDISYQQFEANWSQLDSISNTKRRPIISSLFQELMTFENERITKFDQLKIRTIFSIQANYLRVNSHLNPEQLKFFLAKQILVGYAISNYPDSFKCANVQLLANQRTIVELCANLEQMEVLGHRKMRLTFEFYYEKWREINRVNCINSFS</sequence>
<protein>
    <submittedName>
        <fullName evidence="3">Uncharacterized protein</fullName>
    </submittedName>
</protein>
<dbReference type="EMBL" id="JBJKFK010000055">
    <property type="protein sequence ID" value="KAL3320393.1"/>
    <property type="molecule type" value="Genomic_DNA"/>
</dbReference>